<dbReference type="AlphaFoldDB" id="A0A645FZC4"/>
<reference evidence="10" key="1">
    <citation type="submission" date="2019-08" db="EMBL/GenBank/DDBJ databases">
        <authorList>
            <person name="Kucharzyk K."/>
            <person name="Murdoch R.W."/>
            <person name="Higgins S."/>
            <person name="Loffler F."/>
        </authorList>
    </citation>
    <scope>NUCLEOTIDE SEQUENCE</scope>
</reference>
<comment type="caution">
    <text evidence="10">The sequence shown here is derived from an EMBL/GenBank/DDBJ whole genome shotgun (WGS) entry which is preliminary data.</text>
</comment>
<feature type="domain" description="DNA-directed DNA polymerase family A palm" evidence="9">
    <location>
        <begin position="1"/>
        <end position="179"/>
    </location>
</feature>
<dbReference type="Gene3D" id="1.10.150.20">
    <property type="entry name" value="5' to 3' exonuclease, C-terminal subdomain"/>
    <property type="match status" value="1"/>
</dbReference>
<dbReference type="GO" id="GO:0006302">
    <property type="term" value="P:double-strand break repair"/>
    <property type="evidence" value="ECO:0007669"/>
    <property type="project" value="TreeGrafter"/>
</dbReference>
<evidence type="ECO:0000256" key="6">
    <source>
        <dbReference type="ARBA" id="ARBA00022932"/>
    </source>
</evidence>
<evidence type="ECO:0000313" key="10">
    <source>
        <dbReference type="EMBL" id="MPN18990.1"/>
    </source>
</evidence>
<dbReference type="EMBL" id="VSSQ01066455">
    <property type="protein sequence ID" value="MPN18990.1"/>
    <property type="molecule type" value="Genomic_DNA"/>
</dbReference>
<name>A0A645FZC4_9ZZZZ</name>
<dbReference type="GO" id="GO:0003677">
    <property type="term" value="F:DNA binding"/>
    <property type="evidence" value="ECO:0007669"/>
    <property type="project" value="UniProtKB-KW"/>
</dbReference>
<dbReference type="SUPFAM" id="SSF56672">
    <property type="entry name" value="DNA/RNA polymerases"/>
    <property type="match status" value="1"/>
</dbReference>
<proteinExistence type="inferred from homology"/>
<dbReference type="Gene3D" id="3.30.70.370">
    <property type="match status" value="1"/>
</dbReference>
<dbReference type="PANTHER" id="PTHR10133:SF27">
    <property type="entry name" value="DNA POLYMERASE NU"/>
    <property type="match status" value="1"/>
</dbReference>
<evidence type="ECO:0000256" key="2">
    <source>
        <dbReference type="ARBA" id="ARBA00012417"/>
    </source>
</evidence>
<organism evidence="10">
    <name type="scientific">bioreactor metagenome</name>
    <dbReference type="NCBI Taxonomy" id="1076179"/>
    <lineage>
        <taxon>unclassified sequences</taxon>
        <taxon>metagenomes</taxon>
        <taxon>ecological metagenomes</taxon>
    </lineage>
</organism>
<dbReference type="PRINTS" id="PR00868">
    <property type="entry name" value="DNAPOLI"/>
</dbReference>
<dbReference type="InterPro" id="IPR001098">
    <property type="entry name" value="DNA-dir_DNA_pol_A_palm_dom"/>
</dbReference>
<dbReference type="EC" id="2.7.7.7" evidence="2"/>
<dbReference type="Pfam" id="PF00476">
    <property type="entry name" value="DNA_pol_A"/>
    <property type="match status" value="1"/>
</dbReference>
<gene>
    <name evidence="10" type="primary">polA_52</name>
    <name evidence="10" type="ORF">SDC9_166356</name>
</gene>
<dbReference type="FunFam" id="1.10.150.20:FF:000002">
    <property type="entry name" value="DNA polymerase I"/>
    <property type="match status" value="1"/>
</dbReference>
<dbReference type="InterPro" id="IPR043502">
    <property type="entry name" value="DNA/RNA_pol_sf"/>
</dbReference>
<dbReference type="SMART" id="SM00482">
    <property type="entry name" value="POLAc"/>
    <property type="match status" value="1"/>
</dbReference>
<evidence type="ECO:0000259" key="9">
    <source>
        <dbReference type="SMART" id="SM00482"/>
    </source>
</evidence>
<keyword evidence="6" id="KW-0239">DNA-directed DNA polymerase</keyword>
<keyword evidence="7" id="KW-0238">DNA-binding</keyword>
<dbReference type="GO" id="GO:0003887">
    <property type="term" value="F:DNA-directed DNA polymerase activity"/>
    <property type="evidence" value="ECO:0007669"/>
    <property type="project" value="UniProtKB-KW"/>
</dbReference>
<dbReference type="PROSITE" id="PS00447">
    <property type="entry name" value="DNA_POLYMERASE_A"/>
    <property type="match status" value="1"/>
</dbReference>
<dbReference type="InterPro" id="IPR002298">
    <property type="entry name" value="DNA_polymerase_A"/>
</dbReference>
<evidence type="ECO:0000256" key="3">
    <source>
        <dbReference type="ARBA" id="ARBA00022679"/>
    </source>
</evidence>
<protein>
    <recommendedName>
        <fullName evidence="2">DNA-directed DNA polymerase</fullName>
        <ecNumber evidence="2">2.7.7.7</ecNumber>
    </recommendedName>
</protein>
<dbReference type="InterPro" id="IPR019760">
    <property type="entry name" value="DNA-dir_DNA_pol_A_CS"/>
</dbReference>
<dbReference type="PANTHER" id="PTHR10133">
    <property type="entry name" value="DNA POLYMERASE I"/>
    <property type="match status" value="1"/>
</dbReference>
<comment type="catalytic activity">
    <reaction evidence="8">
        <text>DNA(n) + a 2'-deoxyribonucleoside 5'-triphosphate = DNA(n+1) + diphosphate</text>
        <dbReference type="Rhea" id="RHEA:22508"/>
        <dbReference type="Rhea" id="RHEA-COMP:17339"/>
        <dbReference type="Rhea" id="RHEA-COMP:17340"/>
        <dbReference type="ChEBI" id="CHEBI:33019"/>
        <dbReference type="ChEBI" id="CHEBI:61560"/>
        <dbReference type="ChEBI" id="CHEBI:173112"/>
        <dbReference type="EC" id="2.7.7.7"/>
    </reaction>
</comment>
<keyword evidence="5" id="KW-0235">DNA replication</keyword>
<keyword evidence="4 10" id="KW-0548">Nucleotidyltransferase</keyword>
<sequence>MAYISNDTNLIEAFNNNIDIHTATASLLFSTAIEDVTNEMRRTAKTVNFGIMYGLGTFGLSQRLNITRTAADAIIQNYFEKFPGIKTYVSDTLNSVRKFGYAETVTGRKRFFPDINHKNFNIRSAAERAAVNMPIQGSASDMIKIAMINIYQILKQQNLKSKMILQVHDELLFETAIDEIDLVADIVNTQMLYALPLGDVPLAVSIGFGKNWLEAHS</sequence>
<evidence type="ECO:0000256" key="4">
    <source>
        <dbReference type="ARBA" id="ARBA00022695"/>
    </source>
</evidence>
<accession>A0A645FZC4</accession>
<evidence type="ECO:0000256" key="8">
    <source>
        <dbReference type="ARBA" id="ARBA00049244"/>
    </source>
</evidence>
<keyword evidence="3 10" id="KW-0808">Transferase</keyword>
<evidence type="ECO:0000256" key="5">
    <source>
        <dbReference type="ARBA" id="ARBA00022705"/>
    </source>
</evidence>
<evidence type="ECO:0000256" key="7">
    <source>
        <dbReference type="ARBA" id="ARBA00023125"/>
    </source>
</evidence>
<evidence type="ECO:0000256" key="1">
    <source>
        <dbReference type="ARBA" id="ARBA00007705"/>
    </source>
</evidence>
<comment type="similarity">
    <text evidence="1">Belongs to the DNA polymerase type-A family.</text>
</comment>
<dbReference type="GO" id="GO:0006261">
    <property type="term" value="P:DNA-templated DNA replication"/>
    <property type="evidence" value="ECO:0007669"/>
    <property type="project" value="InterPro"/>
</dbReference>